<dbReference type="Pfam" id="PF22570">
    <property type="entry name" value="LiaF-TM"/>
    <property type="match status" value="1"/>
</dbReference>
<dbReference type="Proteomes" id="UP000680839">
    <property type="component" value="Chromosome"/>
</dbReference>
<evidence type="ECO:0000259" key="2">
    <source>
        <dbReference type="Pfam" id="PF22570"/>
    </source>
</evidence>
<evidence type="ECO:0000313" key="3">
    <source>
        <dbReference type="EMBL" id="QWG12319.1"/>
    </source>
</evidence>
<gene>
    <name evidence="3" type="ORF">KMZ29_21815</name>
</gene>
<keyword evidence="1" id="KW-0812">Transmembrane</keyword>
<keyword evidence="1" id="KW-1133">Transmembrane helix</keyword>
<evidence type="ECO:0000313" key="4">
    <source>
        <dbReference type="Proteomes" id="UP000680839"/>
    </source>
</evidence>
<name>A0A975NDR7_9BRAD</name>
<proteinExistence type="predicted"/>
<reference evidence="3" key="1">
    <citation type="submission" date="2021-06" db="EMBL/GenBank/DDBJ databases">
        <title>Bradyrhizobium sp. S2-20-1 Genome sequencing.</title>
        <authorList>
            <person name="Jin L."/>
        </authorList>
    </citation>
    <scope>NUCLEOTIDE SEQUENCE</scope>
    <source>
        <strain evidence="3">S2-20-1</strain>
    </source>
</reference>
<feature type="domain" description="LiaF transmembrane" evidence="2">
    <location>
        <begin position="6"/>
        <end position="54"/>
    </location>
</feature>
<dbReference type="InterPro" id="IPR054331">
    <property type="entry name" value="LiaF_TM"/>
</dbReference>
<protein>
    <recommendedName>
        <fullName evidence="2">LiaF transmembrane domain-containing protein</fullName>
    </recommendedName>
</protein>
<dbReference type="RefSeq" id="WP_215621142.1">
    <property type="nucleotide sequence ID" value="NZ_CP076134.1"/>
</dbReference>
<feature type="transmembrane region" description="Helical" evidence="1">
    <location>
        <begin position="37"/>
        <end position="53"/>
    </location>
</feature>
<evidence type="ECO:0000256" key="1">
    <source>
        <dbReference type="SAM" id="Phobius"/>
    </source>
</evidence>
<dbReference type="AlphaFoldDB" id="A0A975NDR7"/>
<keyword evidence="1" id="KW-0472">Membrane</keyword>
<sequence length="57" mass="6375">MHLHIGAVILILLGVVFLLINLDVAPAAEIKKLLAQWWPLLLIVVGVTVMLRPRRAR</sequence>
<organism evidence="3 4">
    <name type="scientific">Bradyrhizobium sediminis</name>
    <dbReference type="NCBI Taxonomy" id="2840469"/>
    <lineage>
        <taxon>Bacteria</taxon>
        <taxon>Pseudomonadati</taxon>
        <taxon>Pseudomonadota</taxon>
        <taxon>Alphaproteobacteria</taxon>
        <taxon>Hyphomicrobiales</taxon>
        <taxon>Nitrobacteraceae</taxon>
        <taxon>Bradyrhizobium</taxon>
    </lineage>
</organism>
<accession>A0A975NDR7</accession>
<dbReference type="EMBL" id="CP076134">
    <property type="protein sequence ID" value="QWG12319.1"/>
    <property type="molecule type" value="Genomic_DNA"/>
</dbReference>